<keyword evidence="1" id="KW-0812">Transmembrane</keyword>
<comment type="caution">
    <text evidence="2">The sequence shown here is derived from an EMBL/GenBank/DDBJ whole genome shotgun (WGS) entry which is preliminary data.</text>
</comment>
<keyword evidence="1" id="KW-0472">Membrane</keyword>
<dbReference type="Proteomes" id="UP000023561">
    <property type="component" value="Unassembled WGS sequence"/>
</dbReference>
<evidence type="ECO:0000313" key="2">
    <source>
        <dbReference type="EMBL" id="GAJ41677.1"/>
    </source>
</evidence>
<feature type="transmembrane region" description="Helical" evidence="1">
    <location>
        <begin position="9"/>
        <end position="27"/>
    </location>
</feature>
<organism evidence="2 3">
    <name type="scientific">Parageobacillus caldoxylosilyticus NBRC 107762</name>
    <dbReference type="NCBI Taxonomy" id="1220594"/>
    <lineage>
        <taxon>Bacteria</taxon>
        <taxon>Bacillati</taxon>
        <taxon>Bacillota</taxon>
        <taxon>Bacilli</taxon>
        <taxon>Bacillales</taxon>
        <taxon>Anoxybacillaceae</taxon>
        <taxon>Saccharococcus</taxon>
    </lineage>
</organism>
<evidence type="ECO:0000313" key="3">
    <source>
        <dbReference type="Proteomes" id="UP000023561"/>
    </source>
</evidence>
<dbReference type="InterPro" id="IPR046139">
    <property type="entry name" value="DUF6141"/>
</dbReference>
<keyword evidence="3" id="KW-1185">Reference proteome</keyword>
<dbReference type="Pfam" id="PF19638">
    <property type="entry name" value="DUF6141"/>
    <property type="match status" value="1"/>
</dbReference>
<keyword evidence="1" id="KW-1133">Transmembrane helix</keyword>
<name>A0A023DK82_9BACL</name>
<dbReference type="RefSeq" id="WP_255212306.1">
    <property type="nucleotide sequence ID" value="NZ_BAWO01000085.1"/>
</dbReference>
<feature type="transmembrane region" description="Helical" evidence="1">
    <location>
        <begin position="47"/>
        <end position="68"/>
    </location>
</feature>
<accession>A0A023DK82</accession>
<protein>
    <submittedName>
        <fullName evidence="2">Uncharacterized protein</fullName>
    </submittedName>
</protein>
<proteinExistence type="predicted"/>
<dbReference type="AlphaFoldDB" id="A0A023DK82"/>
<sequence length="113" mass="12763">MREVQHPPWYVNTLVLIAAAVMWYGFIQQIIFGIPFGAKPASDTEMWGLFLLFGICFPLFFLSLKLVIKTEKEGLVIRFFHFAPVLFHINKLKTLKSSLIILCLTAAGEFAGA</sequence>
<evidence type="ECO:0000256" key="1">
    <source>
        <dbReference type="SAM" id="Phobius"/>
    </source>
</evidence>
<gene>
    <name evidence="2" type="ORF">GCA01S_085_00120</name>
</gene>
<reference evidence="2 3" key="1">
    <citation type="submission" date="2014-04" db="EMBL/GenBank/DDBJ databases">
        <title>Whole genome shotgun sequence of Geobacillus caldoxylosilyticus NBRC 107762.</title>
        <authorList>
            <person name="Hosoyama A."/>
            <person name="Hosoyama Y."/>
            <person name="Katano-Makiyama Y."/>
            <person name="Tsuchikane K."/>
            <person name="Ohji S."/>
            <person name="Ichikawa N."/>
            <person name="Yamazoe A."/>
            <person name="Fujita N."/>
        </authorList>
    </citation>
    <scope>NUCLEOTIDE SEQUENCE [LARGE SCALE GENOMIC DNA]</scope>
    <source>
        <strain evidence="2 3">NBRC 107762</strain>
    </source>
</reference>
<dbReference type="EMBL" id="BAWO01000085">
    <property type="protein sequence ID" value="GAJ41677.1"/>
    <property type="molecule type" value="Genomic_DNA"/>
</dbReference>